<dbReference type="Proteomes" id="UP000054018">
    <property type="component" value="Unassembled WGS sequence"/>
</dbReference>
<evidence type="ECO:0000313" key="2">
    <source>
        <dbReference type="EMBL" id="KIK17989.1"/>
    </source>
</evidence>
<dbReference type="STRING" id="765257.A0A0C9YVJ7"/>
<reference evidence="2 3" key="1">
    <citation type="submission" date="2014-04" db="EMBL/GenBank/DDBJ databases">
        <authorList>
            <consortium name="DOE Joint Genome Institute"/>
            <person name="Kuo A."/>
            <person name="Kohler A."/>
            <person name="Costa M.D."/>
            <person name="Nagy L.G."/>
            <person name="Floudas D."/>
            <person name="Copeland A."/>
            <person name="Barry K.W."/>
            <person name="Cichocki N."/>
            <person name="Veneault-Fourrey C."/>
            <person name="LaButti K."/>
            <person name="Lindquist E.A."/>
            <person name="Lipzen A."/>
            <person name="Lundell T."/>
            <person name="Morin E."/>
            <person name="Murat C."/>
            <person name="Sun H."/>
            <person name="Tunlid A."/>
            <person name="Henrissat B."/>
            <person name="Grigoriev I.V."/>
            <person name="Hibbett D.S."/>
            <person name="Martin F."/>
            <person name="Nordberg H.P."/>
            <person name="Cantor M.N."/>
            <person name="Hua S.X."/>
        </authorList>
    </citation>
    <scope>NUCLEOTIDE SEQUENCE [LARGE SCALE GENOMIC DNA]</scope>
    <source>
        <strain evidence="2 3">441</strain>
    </source>
</reference>
<dbReference type="PANTHER" id="PTHR35871">
    <property type="entry name" value="EXPRESSED PROTEIN"/>
    <property type="match status" value="1"/>
</dbReference>
<dbReference type="HOGENOM" id="CLU_005726_2_1_1"/>
<name>A0A0C9YVJ7_9AGAM</name>
<keyword evidence="3" id="KW-1185">Reference proteome</keyword>
<feature type="region of interest" description="Disordered" evidence="1">
    <location>
        <begin position="29"/>
        <end position="65"/>
    </location>
</feature>
<gene>
    <name evidence="2" type="ORF">PISMIDRAFT_24791</name>
</gene>
<organism evidence="2 3">
    <name type="scientific">Pisolithus microcarpus 441</name>
    <dbReference type="NCBI Taxonomy" id="765257"/>
    <lineage>
        <taxon>Eukaryota</taxon>
        <taxon>Fungi</taxon>
        <taxon>Dikarya</taxon>
        <taxon>Basidiomycota</taxon>
        <taxon>Agaricomycotina</taxon>
        <taxon>Agaricomycetes</taxon>
        <taxon>Agaricomycetidae</taxon>
        <taxon>Boletales</taxon>
        <taxon>Sclerodermatineae</taxon>
        <taxon>Pisolithaceae</taxon>
        <taxon>Pisolithus</taxon>
    </lineage>
</organism>
<protein>
    <submittedName>
        <fullName evidence="2">Uncharacterized protein</fullName>
    </submittedName>
</protein>
<dbReference type="OrthoDB" id="3218065at2759"/>
<reference evidence="3" key="2">
    <citation type="submission" date="2015-01" db="EMBL/GenBank/DDBJ databases">
        <title>Evolutionary Origins and Diversification of the Mycorrhizal Mutualists.</title>
        <authorList>
            <consortium name="DOE Joint Genome Institute"/>
            <consortium name="Mycorrhizal Genomics Consortium"/>
            <person name="Kohler A."/>
            <person name="Kuo A."/>
            <person name="Nagy L.G."/>
            <person name="Floudas D."/>
            <person name="Copeland A."/>
            <person name="Barry K.W."/>
            <person name="Cichocki N."/>
            <person name="Veneault-Fourrey C."/>
            <person name="LaButti K."/>
            <person name="Lindquist E.A."/>
            <person name="Lipzen A."/>
            <person name="Lundell T."/>
            <person name="Morin E."/>
            <person name="Murat C."/>
            <person name="Riley R."/>
            <person name="Ohm R."/>
            <person name="Sun H."/>
            <person name="Tunlid A."/>
            <person name="Henrissat B."/>
            <person name="Grigoriev I.V."/>
            <person name="Hibbett D.S."/>
            <person name="Martin F."/>
        </authorList>
    </citation>
    <scope>NUCLEOTIDE SEQUENCE [LARGE SCALE GENOMIC DNA]</scope>
    <source>
        <strain evidence="3">441</strain>
    </source>
</reference>
<dbReference type="EMBL" id="KN833815">
    <property type="protein sequence ID" value="KIK17989.1"/>
    <property type="molecule type" value="Genomic_DNA"/>
</dbReference>
<feature type="compositionally biased region" description="Polar residues" evidence="1">
    <location>
        <begin position="46"/>
        <end position="61"/>
    </location>
</feature>
<evidence type="ECO:0000256" key="1">
    <source>
        <dbReference type="SAM" id="MobiDB-lite"/>
    </source>
</evidence>
<sequence>MSKSDLQGSDLIVNSGAFVTDEVFTGYLSDLPDSGSDSNDEPDSDPTGQSVSRDPIPQNSHPFPVIPASAAHQQAQIQKQKALESALEDIEKLAYHAQAIQSYLWMVVQNKKCHVNASECAAESQGFSERWGGQMVHCWVKEWSNKWAVNPEKLIEFSKERMVPTAAEHYLKHITNFEMPQGLKKYMELELFPHIQLKPSKGISLATAHHLLRREGFQFQKYKKSLYYDGHEQPDVIADCQNHFLPEMAKYEEQLVEYVVGNVEEELQKTPQNLVKKCLVLCAHDEMTAQANDDVGRGWIPNGEQPLQKKGVGWMVAGCESHFRIWEEL</sequence>
<accession>A0A0C9YVJ7</accession>
<dbReference type="AlphaFoldDB" id="A0A0C9YVJ7"/>
<dbReference type="PANTHER" id="PTHR35871:SF1">
    <property type="entry name" value="CXC1-LIKE CYSTEINE CLUSTER ASSOCIATED WITH KDZ TRANSPOSASES DOMAIN-CONTAINING PROTEIN"/>
    <property type="match status" value="1"/>
</dbReference>
<proteinExistence type="predicted"/>
<evidence type="ECO:0000313" key="3">
    <source>
        <dbReference type="Proteomes" id="UP000054018"/>
    </source>
</evidence>